<keyword evidence="7" id="KW-1185">Reference proteome</keyword>
<feature type="region of interest" description="Disordered" evidence="1">
    <location>
        <begin position="25"/>
        <end position="44"/>
    </location>
</feature>
<dbReference type="AlphaFoldDB" id="A0A9P1G3J6"/>
<reference evidence="5" key="2">
    <citation type="submission" date="2024-04" db="EMBL/GenBank/DDBJ databases">
        <authorList>
            <person name="Chen Y."/>
            <person name="Shah S."/>
            <person name="Dougan E. K."/>
            <person name="Thang M."/>
            <person name="Chan C."/>
        </authorList>
    </citation>
    <scope>NUCLEOTIDE SEQUENCE [LARGE SCALE GENOMIC DNA]</scope>
</reference>
<organism evidence="4">
    <name type="scientific">Cladocopium goreaui</name>
    <dbReference type="NCBI Taxonomy" id="2562237"/>
    <lineage>
        <taxon>Eukaryota</taxon>
        <taxon>Sar</taxon>
        <taxon>Alveolata</taxon>
        <taxon>Dinophyceae</taxon>
        <taxon>Suessiales</taxon>
        <taxon>Symbiodiniaceae</taxon>
        <taxon>Cladocopium</taxon>
    </lineage>
</organism>
<dbReference type="InterPro" id="IPR029052">
    <property type="entry name" value="Metallo-depent_PP-like"/>
</dbReference>
<evidence type="ECO:0000313" key="6">
    <source>
        <dbReference type="EMBL" id="CAL4786060.1"/>
    </source>
</evidence>
<evidence type="ECO:0000259" key="3">
    <source>
        <dbReference type="Pfam" id="PF00149"/>
    </source>
</evidence>
<comment type="caution">
    <text evidence="4">The sequence shown here is derived from an EMBL/GenBank/DDBJ whole genome shotgun (WGS) entry which is preliminary data.</text>
</comment>
<dbReference type="OrthoDB" id="409871at2759"/>
<evidence type="ECO:0000313" key="7">
    <source>
        <dbReference type="Proteomes" id="UP001152797"/>
    </source>
</evidence>
<feature type="domain" description="Calcineurin-like phosphoesterase" evidence="3">
    <location>
        <begin position="247"/>
        <end position="499"/>
    </location>
</feature>
<dbReference type="EMBL" id="CAMXCT020002535">
    <property type="protein sequence ID" value="CAL1152123.1"/>
    <property type="molecule type" value="Genomic_DNA"/>
</dbReference>
<proteinExistence type="predicted"/>
<gene>
    <name evidence="4" type="ORF">C1SCF055_LOCUS25020</name>
</gene>
<dbReference type="EMBL" id="CAMXCT010002535">
    <property type="protein sequence ID" value="CAI3998748.1"/>
    <property type="molecule type" value="Genomic_DNA"/>
</dbReference>
<evidence type="ECO:0000313" key="5">
    <source>
        <dbReference type="EMBL" id="CAL1152123.1"/>
    </source>
</evidence>
<dbReference type="GO" id="GO:0016787">
    <property type="term" value="F:hydrolase activity"/>
    <property type="evidence" value="ECO:0007669"/>
    <property type="project" value="InterPro"/>
</dbReference>
<dbReference type="Pfam" id="PF00149">
    <property type="entry name" value="Metallophos"/>
    <property type="match status" value="1"/>
</dbReference>
<reference evidence="4" key="1">
    <citation type="submission" date="2022-10" db="EMBL/GenBank/DDBJ databases">
        <authorList>
            <person name="Chen Y."/>
            <person name="Dougan E. K."/>
            <person name="Chan C."/>
            <person name="Rhodes N."/>
            <person name="Thang M."/>
        </authorList>
    </citation>
    <scope>NUCLEOTIDE SEQUENCE</scope>
</reference>
<name>A0A9P1G3J6_9DINO</name>
<protein>
    <submittedName>
        <fullName evidence="6">Calcineurin-like phosphoesterase domain-containing protein</fullName>
    </submittedName>
</protein>
<dbReference type="Proteomes" id="UP001152797">
    <property type="component" value="Unassembled WGS sequence"/>
</dbReference>
<feature type="signal peptide" evidence="2">
    <location>
        <begin position="1"/>
        <end position="18"/>
    </location>
</feature>
<dbReference type="SUPFAM" id="SSF56300">
    <property type="entry name" value="Metallo-dependent phosphatases"/>
    <property type="match status" value="1"/>
</dbReference>
<dbReference type="EMBL" id="CAMXCT030002535">
    <property type="protein sequence ID" value="CAL4786060.1"/>
    <property type="molecule type" value="Genomic_DNA"/>
</dbReference>
<dbReference type="Gene3D" id="3.60.21.10">
    <property type="match status" value="1"/>
</dbReference>
<evidence type="ECO:0000313" key="4">
    <source>
        <dbReference type="EMBL" id="CAI3998748.1"/>
    </source>
</evidence>
<evidence type="ECO:0000256" key="1">
    <source>
        <dbReference type="SAM" id="MobiDB-lite"/>
    </source>
</evidence>
<dbReference type="InterPro" id="IPR004843">
    <property type="entry name" value="Calcineurin-like_PHP"/>
</dbReference>
<keyword evidence="2" id="KW-0732">Signal</keyword>
<sequence>MKSLKLLLVLSMAWAARQAPQCDENAMLQAESPRPRGYRRRPRSSRSFALPLGYTILGPGRQVVARLLLPITVPCPAELRVTMGDRKQLVPVRVRAEPHFGIHGAWFTEGQRFQHLTGTNYAFANPISPFAYEDRVCEAPFVPEFLGEGIVAAFQLQDGSSVKVPMPARQPKRFLVMGDTGLRIKAKNDGWCSEKLRNPKNLYGGKTCPLESLLSNYNASLVDGLFQSNSNRADPALNGWPFEEVCERVWKSSRRGDVMVHVGDYLYSHNECPFPFPDQPPAGEERVFGDCTGVGDDWGDTSAGWIREFFGPARDLLRRLPWIVLRGNHEECARSGHGWFRYLEPRPSESFVGGGDINAPYCVTGSNSYNVEFDHDNWLVVDTSSVAGEEISIDHYTMEEYTKMDAEAAGTAPVLSLDNCDTKPASGDDHIAKFQQLTQLSNSASRQWLASHRPLFGLTFQDHGSGGQLYSFQCQLSDTLAKSAISLPNVAAVVSGHFHGWQLVEFQETRPAQLVVGNSGTQLATPRDGSPNGIFRAHGRPLLGQNISHSPTVGEFGWSLLDVSGETNPKMSAFFLADEDFESTPEIHRTLVRRTLQLNETWAR</sequence>
<accession>A0A9P1G3J6</accession>
<feature type="chain" id="PRO_5043272480" evidence="2">
    <location>
        <begin position="19"/>
        <end position="604"/>
    </location>
</feature>
<evidence type="ECO:0000256" key="2">
    <source>
        <dbReference type="SAM" id="SignalP"/>
    </source>
</evidence>